<protein>
    <submittedName>
        <fullName evidence="7">Choline dehydrogenase</fullName>
    </submittedName>
</protein>
<dbReference type="Proteomes" id="UP000198767">
    <property type="component" value="Unassembled WGS sequence"/>
</dbReference>
<dbReference type="PANTHER" id="PTHR11552:SF147">
    <property type="entry name" value="CHOLINE DEHYDROGENASE, MITOCHONDRIAL"/>
    <property type="match status" value="1"/>
</dbReference>
<proteinExistence type="inferred from homology"/>
<gene>
    <name evidence="7" type="ORF">SAMN04488118_10435</name>
</gene>
<comment type="similarity">
    <text evidence="2">Belongs to the GMC oxidoreductase family.</text>
</comment>
<evidence type="ECO:0000256" key="1">
    <source>
        <dbReference type="ARBA" id="ARBA00001974"/>
    </source>
</evidence>
<dbReference type="RefSeq" id="WP_090217703.1">
    <property type="nucleotide sequence ID" value="NZ_FMWG01000004.1"/>
</dbReference>
<evidence type="ECO:0000256" key="2">
    <source>
        <dbReference type="ARBA" id="ARBA00010790"/>
    </source>
</evidence>
<dbReference type="Gene3D" id="3.50.50.60">
    <property type="entry name" value="FAD/NAD(P)-binding domain"/>
    <property type="match status" value="1"/>
</dbReference>
<dbReference type="OrthoDB" id="9785276at2"/>
<dbReference type="PIRSF" id="PIRSF000137">
    <property type="entry name" value="Alcohol_oxidase"/>
    <property type="match status" value="1"/>
</dbReference>
<feature type="binding site" evidence="5">
    <location>
        <position position="224"/>
    </location>
    <ligand>
        <name>FAD</name>
        <dbReference type="ChEBI" id="CHEBI:57692"/>
    </ligand>
</feature>
<keyword evidence="4 5" id="KW-0274">FAD</keyword>
<dbReference type="InterPro" id="IPR000172">
    <property type="entry name" value="GMC_OxRdtase_N"/>
</dbReference>
<evidence type="ECO:0000256" key="4">
    <source>
        <dbReference type="ARBA" id="ARBA00022827"/>
    </source>
</evidence>
<feature type="binding site" evidence="5">
    <location>
        <position position="84"/>
    </location>
    <ligand>
        <name>FAD</name>
        <dbReference type="ChEBI" id="CHEBI:57692"/>
    </ligand>
</feature>
<dbReference type="SUPFAM" id="SSF54373">
    <property type="entry name" value="FAD-linked reductases, C-terminal domain"/>
    <property type="match status" value="1"/>
</dbReference>
<dbReference type="InterPro" id="IPR012132">
    <property type="entry name" value="GMC_OxRdtase"/>
</dbReference>
<dbReference type="SUPFAM" id="SSF51905">
    <property type="entry name" value="FAD/NAD(P)-binding domain"/>
    <property type="match status" value="1"/>
</dbReference>
<keyword evidence="3" id="KW-0285">Flavoprotein</keyword>
<accession>A0A1G5QEW0</accession>
<evidence type="ECO:0000313" key="7">
    <source>
        <dbReference type="EMBL" id="SCZ60136.1"/>
    </source>
</evidence>
<dbReference type="AlphaFoldDB" id="A0A1G5QEW0"/>
<feature type="domain" description="Glucose-methanol-choline oxidoreductase N-terminal" evidence="6">
    <location>
        <begin position="260"/>
        <end position="274"/>
    </location>
</feature>
<comment type="cofactor">
    <cofactor evidence="1 5">
        <name>FAD</name>
        <dbReference type="ChEBI" id="CHEBI:57692"/>
    </cofactor>
</comment>
<organism evidence="7 8">
    <name type="scientific">Epibacterium ulvae</name>
    <dbReference type="NCBI Taxonomy" id="1156985"/>
    <lineage>
        <taxon>Bacteria</taxon>
        <taxon>Pseudomonadati</taxon>
        <taxon>Pseudomonadota</taxon>
        <taxon>Alphaproteobacteria</taxon>
        <taxon>Rhodobacterales</taxon>
        <taxon>Roseobacteraceae</taxon>
        <taxon>Epibacterium</taxon>
    </lineage>
</organism>
<dbReference type="Pfam" id="PF05199">
    <property type="entry name" value="GMC_oxred_C"/>
    <property type="match status" value="1"/>
</dbReference>
<dbReference type="GO" id="GO:0050660">
    <property type="term" value="F:flavin adenine dinucleotide binding"/>
    <property type="evidence" value="ECO:0007669"/>
    <property type="project" value="InterPro"/>
</dbReference>
<dbReference type="InterPro" id="IPR007867">
    <property type="entry name" value="GMC_OxRtase_C"/>
</dbReference>
<feature type="binding site" evidence="5">
    <location>
        <begin position="92"/>
        <end position="95"/>
    </location>
    <ligand>
        <name>FAD</name>
        <dbReference type="ChEBI" id="CHEBI:57692"/>
    </ligand>
</feature>
<dbReference type="PROSITE" id="PS00624">
    <property type="entry name" value="GMC_OXRED_2"/>
    <property type="match status" value="1"/>
</dbReference>
<name>A0A1G5QEW0_9RHOB</name>
<reference evidence="7 8" key="1">
    <citation type="submission" date="2016-10" db="EMBL/GenBank/DDBJ databases">
        <authorList>
            <person name="de Groot N.N."/>
        </authorList>
    </citation>
    <scope>NUCLEOTIDE SEQUENCE [LARGE SCALE GENOMIC DNA]</scope>
    <source>
        <strain evidence="7 8">U95</strain>
    </source>
</reference>
<dbReference type="STRING" id="1156985.SAMN04488118_10435"/>
<dbReference type="Gene3D" id="3.30.560.10">
    <property type="entry name" value="Glucose Oxidase, domain 3"/>
    <property type="match status" value="1"/>
</dbReference>
<dbReference type="EMBL" id="FMWG01000004">
    <property type="protein sequence ID" value="SCZ60136.1"/>
    <property type="molecule type" value="Genomic_DNA"/>
</dbReference>
<evidence type="ECO:0000256" key="3">
    <source>
        <dbReference type="ARBA" id="ARBA00022630"/>
    </source>
</evidence>
<dbReference type="GO" id="GO:0016614">
    <property type="term" value="F:oxidoreductase activity, acting on CH-OH group of donors"/>
    <property type="evidence" value="ECO:0007669"/>
    <property type="project" value="InterPro"/>
</dbReference>
<evidence type="ECO:0000313" key="8">
    <source>
        <dbReference type="Proteomes" id="UP000198767"/>
    </source>
</evidence>
<evidence type="ECO:0000256" key="5">
    <source>
        <dbReference type="PIRSR" id="PIRSR000137-2"/>
    </source>
</evidence>
<dbReference type="Pfam" id="PF00732">
    <property type="entry name" value="GMC_oxred_N"/>
    <property type="match status" value="1"/>
</dbReference>
<dbReference type="InterPro" id="IPR036188">
    <property type="entry name" value="FAD/NAD-bd_sf"/>
</dbReference>
<dbReference type="PANTHER" id="PTHR11552">
    <property type="entry name" value="GLUCOSE-METHANOL-CHOLINE GMC OXIDOREDUCTASE"/>
    <property type="match status" value="1"/>
</dbReference>
<sequence length="540" mass="58626">MATEYDYIVAGGGASGCVVAGRLVADGGFKVLLLEAGYSNKHPLLDMPPGIFKMINGTKFMRYHKTVEQAHLGGRVHDIPQGHVLGGGSSVNAQVYMRGRPSDYDAWHQELRGSNDGPDWDWQAVLPHFHRMEDNNRLHNDLHGTGGPLLVSDPGHVDSLSRLFVQAVQGLGEPFSPDFNGPTQRGVGFYQFMNRHGRRSSSAYAYIAPLENNPNLTVRLQSEVQELIIENGAAVGVRFNDRSGTVQTAHCRGEVILSAGSLITPKLLMQSGVGPADHLNDIGIKCKVDLPGVGENLVDHPEVPITARVKGKAGYYKQGEGWRMLKNGLQFKLFGSGPVTSAGVEAGAFVNPTNSNAEPSIQAFCVPIVYVDRDTKHLVEDGYGLTVTTVVVKPKSRGTVRLASADPKAMPLISPNLLKEKTDMDTMVEGQKFFLKAFDTAPLAAQVDKVMLPDPNCRSDEDLRAYCRRFVKTNYHPAGTAKMGKDGDPMAVLDPRLRVRGVNNLRVCDLSAMPDINAGNTQAPAMMMGDRCADMILGRL</sequence>
<keyword evidence="8" id="KW-1185">Reference proteome</keyword>
<evidence type="ECO:0000259" key="6">
    <source>
        <dbReference type="PROSITE" id="PS00624"/>
    </source>
</evidence>